<dbReference type="eggNOG" id="COG0300">
    <property type="taxonomic scope" value="Bacteria"/>
</dbReference>
<dbReference type="SUPFAM" id="SSF51735">
    <property type="entry name" value="NAD(P)-binding Rossmann-fold domains"/>
    <property type="match status" value="1"/>
</dbReference>
<dbReference type="CDD" id="cd05233">
    <property type="entry name" value="SDR_c"/>
    <property type="match status" value="1"/>
</dbReference>
<dbReference type="PANTHER" id="PTHR43086:SF3">
    <property type="entry name" value="NADP-DEPENDENT 3-HYDROXY ACID DEHYDROGENASE YDFG"/>
    <property type="match status" value="1"/>
</dbReference>
<dbReference type="PIRSF" id="PIRSF000126">
    <property type="entry name" value="11-beta-HSD1"/>
    <property type="match status" value="1"/>
</dbReference>
<evidence type="ECO:0000256" key="3">
    <source>
        <dbReference type="RuleBase" id="RU000363"/>
    </source>
</evidence>
<dbReference type="STRING" id="350058.Mvan_3324"/>
<gene>
    <name evidence="4" type="ordered locus">Mvan_3324</name>
</gene>
<evidence type="ECO:0000313" key="5">
    <source>
        <dbReference type="Proteomes" id="UP000009159"/>
    </source>
</evidence>
<accession>A1TAC1</accession>
<organism evidence="4 5">
    <name type="scientific">Mycolicibacterium vanbaalenii (strain DSM 7251 / JCM 13017 / BCRC 16820 / KCTC 9966 / NRRL B-24157 / PYR-1)</name>
    <name type="common">Mycobacterium vanbaalenii</name>
    <dbReference type="NCBI Taxonomy" id="350058"/>
    <lineage>
        <taxon>Bacteria</taxon>
        <taxon>Bacillati</taxon>
        <taxon>Actinomycetota</taxon>
        <taxon>Actinomycetes</taxon>
        <taxon>Mycobacteriales</taxon>
        <taxon>Mycobacteriaceae</taxon>
        <taxon>Mycolicibacterium</taxon>
    </lineage>
</organism>
<sequence>MMAPTEEHRVEFSNVTALVTGASGGIGEEFAVQLARRGANLILVARRAEKLAALQHTLTSRHPGIVVDVLTVDLALPGSAAELEAAVRELGRTVDVLINNAGVGLHGKFATQEPAPNAAQIQLNCGTLVDLTARFLPPMIERRHGVVLNLASTAAFQPTPGMAVYGATKAFVLSFTEALWQECRGSGVRVLALCPGATETEFFDRTGEEFLTDGRQTSRQVVDTAFAALDGSSPTVISGFRNKLLASGYRVSPRKVLLAVSEYMLKANR</sequence>
<dbReference type="PRINTS" id="PR00081">
    <property type="entry name" value="GDHRDH"/>
</dbReference>
<dbReference type="AlphaFoldDB" id="A1TAC1"/>
<keyword evidence="5" id="KW-1185">Reference proteome</keyword>
<dbReference type="Pfam" id="PF00106">
    <property type="entry name" value="adh_short"/>
    <property type="match status" value="1"/>
</dbReference>
<dbReference type="InterPro" id="IPR036291">
    <property type="entry name" value="NAD(P)-bd_dom_sf"/>
</dbReference>
<evidence type="ECO:0000256" key="2">
    <source>
        <dbReference type="ARBA" id="ARBA00023002"/>
    </source>
</evidence>
<dbReference type="Proteomes" id="UP000009159">
    <property type="component" value="Chromosome"/>
</dbReference>
<dbReference type="Gene3D" id="3.40.50.720">
    <property type="entry name" value="NAD(P)-binding Rossmann-like Domain"/>
    <property type="match status" value="1"/>
</dbReference>
<protein>
    <submittedName>
        <fullName evidence="4">Short-chain dehydrogenase/reductase SDR</fullName>
    </submittedName>
</protein>
<reference evidence="4" key="1">
    <citation type="submission" date="2006-12" db="EMBL/GenBank/DDBJ databases">
        <title>Complete sequence of Mycobacterium vanbaalenii PYR-1.</title>
        <authorList>
            <consortium name="US DOE Joint Genome Institute"/>
            <person name="Copeland A."/>
            <person name="Lucas S."/>
            <person name="Lapidus A."/>
            <person name="Barry K."/>
            <person name="Detter J.C."/>
            <person name="Glavina del Rio T."/>
            <person name="Hammon N."/>
            <person name="Israni S."/>
            <person name="Dalin E."/>
            <person name="Tice H."/>
            <person name="Pitluck S."/>
            <person name="Singan V."/>
            <person name="Schmutz J."/>
            <person name="Larimer F."/>
            <person name="Land M."/>
            <person name="Hauser L."/>
            <person name="Kyrpides N."/>
            <person name="Anderson I.J."/>
            <person name="Miller C."/>
            <person name="Richardson P."/>
        </authorList>
    </citation>
    <scope>NUCLEOTIDE SEQUENCE [LARGE SCALE GENOMIC DNA]</scope>
    <source>
        <strain evidence="4">PYR-1</strain>
    </source>
</reference>
<dbReference type="EMBL" id="CP000511">
    <property type="protein sequence ID" value="ABM14121.1"/>
    <property type="molecule type" value="Genomic_DNA"/>
</dbReference>
<dbReference type="PANTHER" id="PTHR43086">
    <property type="entry name" value="VERY-LONG-CHAIN 3-OXOOACYL-COA REDUCTASE"/>
    <property type="match status" value="1"/>
</dbReference>
<dbReference type="GO" id="GO:0016491">
    <property type="term" value="F:oxidoreductase activity"/>
    <property type="evidence" value="ECO:0007669"/>
    <property type="project" value="UniProtKB-KW"/>
</dbReference>
<dbReference type="HOGENOM" id="CLU_010194_2_1_11"/>
<keyword evidence="2" id="KW-0560">Oxidoreductase</keyword>
<dbReference type="KEGG" id="mva:Mvan_3324"/>
<evidence type="ECO:0000313" key="4">
    <source>
        <dbReference type="EMBL" id="ABM14121.1"/>
    </source>
</evidence>
<proteinExistence type="inferred from homology"/>
<dbReference type="InterPro" id="IPR002347">
    <property type="entry name" value="SDR_fam"/>
</dbReference>
<name>A1TAC1_MYCVP</name>
<evidence type="ECO:0000256" key="1">
    <source>
        <dbReference type="ARBA" id="ARBA00006484"/>
    </source>
</evidence>
<comment type="similarity">
    <text evidence="1 3">Belongs to the short-chain dehydrogenases/reductases (SDR) family.</text>
</comment>
<dbReference type="PRINTS" id="PR00080">
    <property type="entry name" value="SDRFAMILY"/>
</dbReference>